<dbReference type="AlphaFoldDB" id="A0A2N5S1R7"/>
<accession>A0A2N5S1R7</accession>
<protein>
    <submittedName>
        <fullName evidence="2">Uncharacterized protein</fullName>
    </submittedName>
</protein>
<organism evidence="2 3">
    <name type="scientific">Puccinia coronata f. sp. avenae</name>
    <dbReference type="NCBI Taxonomy" id="200324"/>
    <lineage>
        <taxon>Eukaryota</taxon>
        <taxon>Fungi</taxon>
        <taxon>Dikarya</taxon>
        <taxon>Basidiomycota</taxon>
        <taxon>Pucciniomycotina</taxon>
        <taxon>Pucciniomycetes</taxon>
        <taxon>Pucciniales</taxon>
        <taxon>Pucciniaceae</taxon>
        <taxon>Puccinia</taxon>
    </lineage>
</organism>
<evidence type="ECO:0000313" key="2">
    <source>
        <dbReference type="EMBL" id="PLW07173.1"/>
    </source>
</evidence>
<name>A0A2N5S1R7_9BASI</name>
<dbReference type="Proteomes" id="UP000235392">
    <property type="component" value="Unassembled WGS sequence"/>
</dbReference>
<proteinExistence type="predicted"/>
<evidence type="ECO:0000313" key="3">
    <source>
        <dbReference type="Proteomes" id="UP000235392"/>
    </source>
</evidence>
<comment type="caution">
    <text evidence="2">The sequence shown here is derived from an EMBL/GenBank/DDBJ whole genome shotgun (WGS) entry which is preliminary data.</text>
</comment>
<gene>
    <name evidence="2" type="ORF">PCASD_26551</name>
</gene>
<dbReference type="EMBL" id="PGCI01001152">
    <property type="protein sequence ID" value="PLW07173.1"/>
    <property type="molecule type" value="Genomic_DNA"/>
</dbReference>
<sequence>MRQVFHHTRAVKRLDFVKLEFVPLSTVNIFSTAVREVVKPLGSALQGRTPGSPSLQGTQMGEHHLPDHRSQQISNLLMLAVVRLLPLDSATYVCGEAGCMSFDSISIGEKDAVSPDRGHRDIALLPLGHNCLVPFERKYLASRKHPVYLYGGKIRELTEIKQDPASYPGPTR</sequence>
<feature type="region of interest" description="Disordered" evidence="1">
    <location>
        <begin position="43"/>
        <end position="65"/>
    </location>
</feature>
<reference evidence="2 3" key="1">
    <citation type="submission" date="2017-11" db="EMBL/GenBank/DDBJ databases">
        <title>De novo assembly and phasing of dikaryotic genomes from two isolates of Puccinia coronata f. sp. avenae, the causal agent of oat crown rust.</title>
        <authorList>
            <person name="Miller M.E."/>
            <person name="Zhang Y."/>
            <person name="Omidvar V."/>
            <person name="Sperschneider J."/>
            <person name="Schwessinger B."/>
            <person name="Raley C."/>
            <person name="Palmer J.M."/>
            <person name="Garnica D."/>
            <person name="Upadhyaya N."/>
            <person name="Rathjen J."/>
            <person name="Taylor J.M."/>
            <person name="Park R.F."/>
            <person name="Dodds P.N."/>
            <person name="Hirsch C.D."/>
            <person name="Kianian S.F."/>
            <person name="Figueroa M."/>
        </authorList>
    </citation>
    <scope>NUCLEOTIDE SEQUENCE [LARGE SCALE GENOMIC DNA]</scope>
    <source>
        <strain evidence="2">12SD80</strain>
    </source>
</reference>
<evidence type="ECO:0000256" key="1">
    <source>
        <dbReference type="SAM" id="MobiDB-lite"/>
    </source>
</evidence>
<feature type="compositionally biased region" description="Polar residues" evidence="1">
    <location>
        <begin position="49"/>
        <end position="59"/>
    </location>
</feature>